<feature type="transmembrane region" description="Helical" evidence="12">
    <location>
        <begin position="173"/>
        <end position="194"/>
    </location>
</feature>
<keyword evidence="3" id="KW-0813">Transport</keyword>
<dbReference type="GO" id="GO:0009055">
    <property type="term" value="F:electron transfer activity"/>
    <property type="evidence" value="ECO:0007669"/>
    <property type="project" value="TreeGrafter"/>
</dbReference>
<organism evidence="13 14">
    <name type="scientific">Candidatus Onthomorpha intestinigallinarum</name>
    <dbReference type="NCBI Taxonomy" id="2840880"/>
    <lineage>
        <taxon>Bacteria</taxon>
        <taxon>Pseudomonadati</taxon>
        <taxon>Bacteroidota</taxon>
        <taxon>Bacteroidia</taxon>
        <taxon>Bacteroidales</taxon>
        <taxon>Candidatus Onthomorpha</taxon>
    </lineage>
</organism>
<dbReference type="GO" id="GO:0046872">
    <property type="term" value="F:metal ion binding"/>
    <property type="evidence" value="ECO:0007669"/>
    <property type="project" value="UniProtKB-KW"/>
</dbReference>
<evidence type="ECO:0000256" key="8">
    <source>
        <dbReference type="ARBA" id="ARBA00022982"/>
    </source>
</evidence>
<dbReference type="EMBL" id="DXGG01000241">
    <property type="protein sequence ID" value="HIW88141.1"/>
    <property type="molecule type" value="Genomic_DNA"/>
</dbReference>
<dbReference type="PANTHER" id="PTHR43141">
    <property type="entry name" value="CYTOCHROME BD2 SUBUNIT II"/>
    <property type="match status" value="1"/>
</dbReference>
<keyword evidence="6 12" id="KW-0812">Transmembrane</keyword>
<protein>
    <submittedName>
        <fullName evidence="13">Cytochrome d ubiquinol oxidase subunit II</fullName>
    </submittedName>
</protein>
<feature type="transmembrane region" description="Helical" evidence="12">
    <location>
        <begin position="57"/>
        <end position="79"/>
    </location>
</feature>
<dbReference type="AlphaFoldDB" id="A0A9D1UIS1"/>
<accession>A0A9D1UIS1</accession>
<dbReference type="GO" id="GO:0005886">
    <property type="term" value="C:plasma membrane"/>
    <property type="evidence" value="ECO:0007669"/>
    <property type="project" value="UniProtKB-SubCell"/>
</dbReference>
<dbReference type="Proteomes" id="UP000824267">
    <property type="component" value="Unassembled WGS sequence"/>
</dbReference>
<name>A0A9D1UIS1_9BACT</name>
<evidence type="ECO:0000256" key="7">
    <source>
        <dbReference type="ARBA" id="ARBA00022723"/>
    </source>
</evidence>
<gene>
    <name evidence="13" type="ORF">IAC47_07745</name>
</gene>
<dbReference type="InterPro" id="IPR003317">
    <property type="entry name" value="Cyt-d_oxidase_su2"/>
</dbReference>
<comment type="subcellular location">
    <subcellularLocation>
        <location evidence="1">Cell membrane</location>
        <topology evidence="1">Multi-pass membrane protein</topology>
    </subcellularLocation>
</comment>
<feature type="transmembrane region" description="Helical" evidence="12">
    <location>
        <begin position="343"/>
        <end position="362"/>
    </location>
</feature>
<keyword evidence="4" id="KW-1003">Cell membrane</keyword>
<evidence type="ECO:0000256" key="4">
    <source>
        <dbReference type="ARBA" id="ARBA00022475"/>
    </source>
</evidence>
<evidence type="ECO:0000256" key="6">
    <source>
        <dbReference type="ARBA" id="ARBA00022692"/>
    </source>
</evidence>
<keyword evidence="5" id="KW-0349">Heme</keyword>
<evidence type="ECO:0000313" key="13">
    <source>
        <dbReference type="EMBL" id="HIW88141.1"/>
    </source>
</evidence>
<comment type="similarity">
    <text evidence="2">Belongs to the cytochrome ubiquinol oxidase subunit 2 family.</text>
</comment>
<feature type="transmembrane region" description="Helical" evidence="12">
    <location>
        <begin position="293"/>
        <end position="313"/>
    </location>
</feature>
<feature type="transmembrane region" description="Helical" evidence="12">
    <location>
        <begin position="123"/>
        <end position="142"/>
    </location>
</feature>
<evidence type="ECO:0000256" key="12">
    <source>
        <dbReference type="SAM" id="Phobius"/>
    </source>
</evidence>
<comment type="caution">
    <text evidence="13">The sequence shown here is derived from an EMBL/GenBank/DDBJ whole genome shotgun (WGS) entry which is preliminary data.</text>
</comment>
<feature type="transmembrane region" description="Helical" evidence="12">
    <location>
        <begin position="85"/>
        <end position="102"/>
    </location>
</feature>
<evidence type="ECO:0000256" key="9">
    <source>
        <dbReference type="ARBA" id="ARBA00022989"/>
    </source>
</evidence>
<evidence type="ECO:0000256" key="1">
    <source>
        <dbReference type="ARBA" id="ARBA00004651"/>
    </source>
</evidence>
<proteinExistence type="inferred from homology"/>
<dbReference type="Pfam" id="PF02322">
    <property type="entry name" value="Cyt_bd_oxida_II"/>
    <property type="match status" value="1"/>
</dbReference>
<evidence type="ECO:0000256" key="3">
    <source>
        <dbReference type="ARBA" id="ARBA00022448"/>
    </source>
</evidence>
<keyword evidence="11 12" id="KW-0472">Membrane</keyword>
<keyword evidence="7" id="KW-0479">Metal-binding</keyword>
<dbReference type="GO" id="GO:0016682">
    <property type="term" value="F:oxidoreductase activity, acting on diphenols and related substances as donors, oxygen as acceptor"/>
    <property type="evidence" value="ECO:0007669"/>
    <property type="project" value="TreeGrafter"/>
</dbReference>
<reference evidence="13" key="2">
    <citation type="submission" date="2021-04" db="EMBL/GenBank/DDBJ databases">
        <authorList>
            <person name="Gilroy R."/>
        </authorList>
    </citation>
    <scope>NUCLEOTIDE SEQUENCE</scope>
    <source>
        <strain evidence="13">Gambia16-930</strain>
    </source>
</reference>
<feature type="transmembrane region" description="Helical" evidence="12">
    <location>
        <begin position="215"/>
        <end position="235"/>
    </location>
</feature>
<evidence type="ECO:0000256" key="5">
    <source>
        <dbReference type="ARBA" id="ARBA00022617"/>
    </source>
</evidence>
<keyword evidence="10" id="KW-0408">Iron</keyword>
<feature type="transmembrane region" description="Helical" evidence="12">
    <location>
        <begin position="12"/>
        <end position="36"/>
    </location>
</feature>
<evidence type="ECO:0000313" key="14">
    <source>
        <dbReference type="Proteomes" id="UP000824267"/>
    </source>
</evidence>
<feature type="transmembrane region" description="Helical" evidence="12">
    <location>
        <begin position="262"/>
        <end position="281"/>
    </location>
</feature>
<evidence type="ECO:0000256" key="11">
    <source>
        <dbReference type="ARBA" id="ARBA00023136"/>
    </source>
</evidence>
<keyword evidence="9 12" id="KW-1133">Transmembrane helix</keyword>
<sequence length="382" mass="43291">MEITYSFLQHYWWFLISLLAGLLVFMLFVQGGNSFIYSLCKDERERMLLVNCTGRKWELSFTTLVCFGGAFFASFPLFYSTSFSGGYALWMIILFTYVLHAVSYEFQTKAGNIFGRKTYRFMLFLNGLAAPFLLAAALSVFFTGAPFTVNRDAFAMSAPQMIQWQSPWRGLEALANIWNILFALSILFLCRYLALQYIINSVDDESFVLKARKRIPFNAAAFLLCFVAFFVHLMLSPACSYTPADGQIHTVQYKYLQNLADMPLVAALLLLAVALLLYSLVRTLARKDYKRGIWPAGTGSVLATLALMLLAAWNNTAYYPSLTDLQSSLTIENSSSSFFTLKVMAFVSLGIPVVLAYIAYVWRKMNKKRLSSEELAESEEKY</sequence>
<dbReference type="GO" id="GO:0070069">
    <property type="term" value="C:cytochrome complex"/>
    <property type="evidence" value="ECO:0007669"/>
    <property type="project" value="TreeGrafter"/>
</dbReference>
<dbReference type="PANTHER" id="PTHR43141:SF5">
    <property type="entry name" value="CYTOCHROME BD-I UBIQUINOL OXIDASE SUBUNIT 2"/>
    <property type="match status" value="1"/>
</dbReference>
<reference evidence="13" key="1">
    <citation type="journal article" date="2021" name="PeerJ">
        <title>Extensive microbial diversity within the chicken gut microbiome revealed by metagenomics and culture.</title>
        <authorList>
            <person name="Gilroy R."/>
            <person name="Ravi A."/>
            <person name="Getino M."/>
            <person name="Pursley I."/>
            <person name="Horton D.L."/>
            <person name="Alikhan N.F."/>
            <person name="Baker D."/>
            <person name="Gharbi K."/>
            <person name="Hall N."/>
            <person name="Watson M."/>
            <person name="Adriaenssens E.M."/>
            <person name="Foster-Nyarko E."/>
            <person name="Jarju S."/>
            <person name="Secka A."/>
            <person name="Antonio M."/>
            <person name="Oren A."/>
            <person name="Chaudhuri R.R."/>
            <person name="La Ragione R."/>
            <person name="Hildebrand F."/>
            <person name="Pallen M.J."/>
        </authorList>
    </citation>
    <scope>NUCLEOTIDE SEQUENCE</scope>
    <source>
        <strain evidence="13">Gambia16-930</strain>
    </source>
</reference>
<keyword evidence="8" id="KW-0249">Electron transport</keyword>
<evidence type="ECO:0000256" key="2">
    <source>
        <dbReference type="ARBA" id="ARBA00007543"/>
    </source>
</evidence>
<dbReference type="GO" id="GO:0019646">
    <property type="term" value="P:aerobic electron transport chain"/>
    <property type="evidence" value="ECO:0007669"/>
    <property type="project" value="TreeGrafter"/>
</dbReference>
<evidence type="ECO:0000256" key="10">
    <source>
        <dbReference type="ARBA" id="ARBA00023004"/>
    </source>
</evidence>